<reference evidence="1 2" key="1">
    <citation type="journal article" date="2011" name="Science">
        <title>Comparative functional genomics of the fission yeasts.</title>
        <authorList>
            <person name="Rhind N."/>
            <person name="Chen Z."/>
            <person name="Yassour M."/>
            <person name="Thompson D.A."/>
            <person name="Haas B.J."/>
            <person name="Habib N."/>
            <person name="Wapinski I."/>
            <person name="Roy S."/>
            <person name="Lin M.F."/>
            <person name="Heiman D.I."/>
            <person name="Young S.K."/>
            <person name="Furuya K."/>
            <person name="Guo Y."/>
            <person name="Pidoux A."/>
            <person name="Chen H.M."/>
            <person name="Robbertse B."/>
            <person name="Goldberg J.M."/>
            <person name="Aoki K."/>
            <person name="Bayne E.H."/>
            <person name="Berlin A.M."/>
            <person name="Desjardins C.A."/>
            <person name="Dobbs E."/>
            <person name="Dukaj L."/>
            <person name="Fan L."/>
            <person name="FitzGerald M.G."/>
            <person name="French C."/>
            <person name="Gujja S."/>
            <person name="Hansen K."/>
            <person name="Keifenheim D."/>
            <person name="Levin J.Z."/>
            <person name="Mosher R.A."/>
            <person name="Mueller C.A."/>
            <person name="Pfiffner J."/>
            <person name="Priest M."/>
            <person name="Russ C."/>
            <person name="Smialowska A."/>
            <person name="Swoboda P."/>
            <person name="Sykes S.M."/>
            <person name="Vaughn M."/>
            <person name="Vengrova S."/>
            <person name="Yoder R."/>
            <person name="Zeng Q."/>
            <person name="Allshire R."/>
            <person name="Baulcombe D."/>
            <person name="Birren B.W."/>
            <person name="Brown W."/>
            <person name="Ekwall K."/>
            <person name="Kellis M."/>
            <person name="Leatherwood J."/>
            <person name="Levin H."/>
            <person name="Margalit H."/>
            <person name="Martienssen R."/>
            <person name="Nieduszynski C.A."/>
            <person name="Spatafora J.W."/>
            <person name="Friedman N."/>
            <person name="Dalgaard J.Z."/>
            <person name="Baumann P."/>
            <person name="Niki H."/>
            <person name="Regev A."/>
            <person name="Nusbaum C."/>
        </authorList>
    </citation>
    <scope>NUCLEOTIDE SEQUENCE [LARGE SCALE GENOMIC DNA]</scope>
    <source>
        <strain evidence="2">yFS275 / FY16936</strain>
    </source>
</reference>
<dbReference type="InterPro" id="IPR010237">
    <property type="entry name" value="Pyr-5-nucltdase"/>
</dbReference>
<dbReference type="InterPro" id="IPR006439">
    <property type="entry name" value="HAD-SF_hydro_IA"/>
</dbReference>
<dbReference type="PANTHER" id="PTHR47438">
    <property type="entry name" value="PHOSPHATE METABOLISM PROTEIN 8-RELATED"/>
    <property type="match status" value="1"/>
</dbReference>
<dbReference type="Pfam" id="PF00702">
    <property type="entry name" value="Hydrolase"/>
    <property type="match status" value="1"/>
</dbReference>
<keyword evidence="2" id="KW-1185">Reference proteome</keyword>
<sequence>MNLRKTIFFDLDNCLYPKSYQIHDMMADRIREYFSDKLGIPAEEAERLRDVYYRHYGIAIRGLVLHHKIDAVDYDQRVDQSLPLETVIKPDVELRNMLMRLRSRYRLWVFTNAYKVHAQRVLKLLGVDDCFEGLTYCDYNTESIVAKPMPQMFERVMVEAGVLSKDECLFVDDSYGNINGAKNFGWPVCVHLVDRDDPLPEPMAGTHVIRDIHEFEGLVKSLESAAGCGKSANTTSENAIASGGDCISTVGQASSGVAANRTTTAGVNTGVSEKTVSARC</sequence>
<dbReference type="EMBL" id="KE651166">
    <property type="protein sequence ID" value="EEB07506.2"/>
    <property type="molecule type" value="Genomic_DNA"/>
</dbReference>
<organism evidence="1 2">
    <name type="scientific">Schizosaccharomyces japonicus (strain yFS275 / FY16936)</name>
    <name type="common">Fission yeast</name>
    <dbReference type="NCBI Taxonomy" id="402676"/>
    <lineage>
        <taxon>Eukaryota</taxon>
        <taxon>Fungi</taxon>
        <taxon>Dikarya</taxon>
        <taxon>Ascomycota</taxon>
        <taxon>Taphrinomycotina</taxon>
        <taxon>Schizosaccharomycetes</taxon>
        <taxon>Schizosaccharomycetales</taxon>
        <taxon>Schizosaccharomycetaceae</taxon>
        <taxon>Schizosaccharomyces</taxon>
    </lineage>
</organism>
<dbReference type="InterPro" id="IPR023214">
    <property type="entry name" value="HAD_sf"/>
</dbReference>
<dbReference type="SUPFAM" id="SSF56784">
    <property type="entry name" value="HAD-like"/>
    <property type="match status" value="1"/>
</dbReference>
<gene>
    <name evidence="1" type="ORF">SJAG_02593</name>
</gene>
<dbReference type="GeneID" id="7047699"/>
<dbReference type="VEuPathDB" id="FungiDB:SJAG_02593"/>
<dbReference type="Gene3D" id="1.10.150.450">
    <property type="match status" value="1"/>
</dbReference>
<dbReference type="AlphaFoldDB" id="B6K0N5"/>
<dbReference type="PANTHER" id="PTHR47438:SF1">
    <property type="entry name" value="PHOSPHATE METABOLISM PROTEIN 8-RELATED"/>
    <property type="match status" value="1"/>
</dbReference>
<dbReference type="HOGENOM" id="CLU_059493_0_0_1"/>
<protein>
    <submittedName>
        <fullName evidence="1">Pyrimidine 5'-nucleotidase</fullName>
    </submittedName>
</protein>
<dbReference type="CDD" id="cd02604">
    <property type="entry name" value="HAD_5NT"/>
    <property type="match status" value="1"/>
</dbReference>
<evidence type="ECO:0000313" key="1">
    <source>
        <dbReference type="EMBL" id="EEB07506.2"/>
    </source>
</evidence>
<dbReference type="SFLD" id="SFLDG01132">
    <property type="entry name" value="C1.5.3:_5'-Nucleotidase_Like"/>
    <property type="match status" value="1"/>
</dbReference>
<name>B6K0N5_SCHJY</name>
<dbReference type="RefSeq" id="XP_002173799.2">
    <property type="nucleotide sequence ID" value="XM_002173763.2"/>
</dbReference>
<dbReference type="Proteomes" id="UP000001744">
    <property type="component" value="Unassembled WGS sequence"/>
</dbReference>
<dbReference type="GO" id="GO:0006206">
    <property type="term" value="P:pyrimidine nucleobase metabolic process"/>
    <property type="evidence" value="ECO:0000318"/>
    <property type="project" value="GO_Central"/>
</dbReference>
<proteinExistence type="predicted"/>
<dbReference type="Gene3D" id="3.40.50.1000">
    <property type="entry name" value="HAD superfamily/HAD-like"/>
    <property type="match status" value="1"/>
</dbReference>
<evidence type="ECO:0000313" key="2">
    <source>
        <dbReference type="Proteomes" id="UP000001744"/>
    </source>
</evidence>
<dbReference type="InterPro" id="IPR052791">
    <property type="entry name" value="SSM1_domain"/>
</dbReference>
<dbReference type="STRING" id="402676.B6K0N5"/>
<accession>B6K0N5</accession>
<dbReference type="OMA" id="YPHHVNL"/>
<dbReference type="GO" id="GO:0009166">
    <property type="term" value="P:nucleotide catabolic process"/>
    <property type="evidence" value="ECO:0000318"/>
    <property type="project" value="GO_Central"/>
</dbReference>
<dbReference type="NCBIfam" id="TIGR01993">
    <property type="entry name" value="Pyr-5-nucltdase"/>
    <property type="match status" value="1"/>
</dbReference>
<dbReference type="NCBIfam" id="TIGR01509">
    <property type="entry name" value="HAD-SF-IA-v3"/>
    <property type="match status" value="1"/>
</dbReference>
<dbReference type="OrthoDB" id="1065058at2759"/>
<dbReference type="JaponicusDB" id="SJAG_02593"/>
<dbReference type="SFLD" id="SFLDS00003">
    <property type="entry name" value="Haloacid_Dehalogenase"/>
    <property type="match status" value="1"/>
</dbReference>
<dbReference type="eggNOG" id="KOG3109">
    <property type="taxonomic scope" value="Eukaryota"/>
</dbReference>
<dbReference type="InterPro" id="IPR036412">
    <property type="entry name" value="HAD-like_sf"/>
</dbReference>
<dbReference type="GO" id="GO:0008252">
    <property type="term" value="F:nucleotidase activity"/>
    <property type="evidence" value="ECO:0000318"/>
    <property type="project" value="GO_Central"/>
</dbReference>
<dbReference type="SFLD" id="SFLDG01129">
    <property type="entry name" value="C1.5:_HAD__Beta-PGM__Phosphata"/>
    <property type="match status" value="1"/>
</dbReference>